<accession>A0A1I4Q4U6</accession>
<keyword evidence="2" id="KW-0560">Oxidoreductase</keyword>
<dbReference type="Gene3D" id="3.50.50.60">
    <property type="entry name" value="FAD/NAD(P)-binding domain"/>
    <property type="match status" value="2"/>
</dbReference>
<evidence type="ECO:0000256" key="2">
    <source>
        <dbReference type="ARBA" id="ARBA00023002"/>
    </source>
</evidence>
<dbReference type="PANTHER" id="PTHR13847:SF280">
    <property type="entry name" value="D-AMINO ACID DEHYDROGENASE"/>
    <property type="match status" value="1"/>
</dbReference>
<comment type="similarity">
    <text evidence="1">Belongs to the DadA oxidoreductase family.</text>
</comment>
<organism evidence="5 6">
    <name type="scientific">Rugamonas rubra</name>
    <dbReference type="NCBI Taxonomy" id="758825"/>
    <lineage>
        <taxon>Bacteria</taxon>
        <taxon>Pseudomonadati</taxon>
        <taxon>Pseudomonadota</taxon>
        <taxon>Betaproteobacteria</taxon>
        <taxon>Burkholderiales</taxon>
        <taxon>Oxalobacteraceae</taxon>
        <taxon>Telluria group</taxon>
        <taxon>Rugamonas</taxon>
    </lineage>
</organism>
<protein>
    <submittedName>
        <fullName evidence="5">D-amino-acid dehydrogenase</fullName>
    </submittedName>
</protein>
<keyword evidence="3" id="KW-1133">Transmembrane helix</keyword>
<evidence type="ECO:0000313" key="6">
    <source>
        <dbReference type="Proteomes" id="UP000199470"/>
    </source>
</evidence>
<dbReference type="Gene3D" id="3.30.9.10">
    <property type="entry name" value="D-Amino Acid Oxidase, subunit A, domain 2"/>
    <property type="match status" value="1"/>
</dbReference>
<proteinExistence type="inferred from homology"/>
<dbReference type="InterPro" id="IPR006076">
    <property type="entry name" value="FAD-dep_OxRdtase"/>
</dbReference>
<dbReference type="NCBIfam" id="NF001933">
    <property type="entry name" value="PRK00711.1"/>
    <property type="match status" value="1"/>
</dbReference>
<dbReference type="OrthoDB" id="18526at2"/>
<feature type="domain" description="FAD dependent oxidoreductase" evidence="4">
    <location>
        <begin position="5"/>
        <end position="416"/>
    </location>
</feature>
<dbReference type="EMBL" id="FOTW01000018">
    <property type="protein sequence ID" value="SFM35089.1"/>
    <property type="molecule type" value="Genomic_DNA"/>
</dbReference>
<reference evidence="5 6" key="1">
    <citation type="submission" date="2016-10" db="EMBL/GenBank/DDBJ databases">
        <authorList>
            <person name="de Groot N.N."/>
        </authorList>
    </citation>
    <scope>NUCLEOTIDE SEQUENCE [LARGE SCALE GENOMIC DNA]</scope>
    <source>
        <strain evidence="5 6">ATCC 43154</strain>
    </source>
</reference>
<evidence type="ECO:0000256" key="1">
    <source>
        <dbReference type="ARBA" id="ARBA00009410"/>
    </source>
</evidence>
<dbReference type="Pfam" id="PF01266">
    <property type="entry name" value="DAO"/>
    <property type="match status" value="1"/>
</dbReference>
<evidence type="ECO:0000259" key="4">
    <source>
        <dbReference type="Pfam" id="PF01266"/>
    </source>
</evidence>
<dbReference type="PANTHER" id="PTHR13847">
    <property type="entry name" value="SARCOSINE DEHYDROGENASE-RELATED"/>
    <property type="match status" value="1"/>
</dbReference>
<dbReference type="Proteomes" id="UP000199470">
    <property type="component" value="Unassembled WGS sequence"/>
</dbReference>
<dbReference type="SUPFAM" id="SSF51905">
    <property type="entry name" value="FAD/NAD(P)-binding domain"/>
    <property type="match status" value="1"/>
</dbReference>
<dbReference type="RefSeq" id="WP_093389237.1">
    <property type="nucleotide sequence ID" value="NZ_FOTW01000018.1"/>
</dbReference>
<name>A0A1I4Q4U6_9BURK</name>
<dbReference type="GO" id="GO:0005737">
    <property type="term" value="C:cytoplasm"/>
    <property type="evidence" value="ECO:0007669"/>
    <property type="project" value="TreeGrafter"/>
</dbReference>
<dbReference type="GO" id="GO:0005886">
    <property type="term" value="C:plasma membrane"/>
    <property type="evidence" value="ECO:0007669"/>
    <property type="project" value="TreeGrafter"/>
</dbReference>
<gene>
    <name evidence="5" type="ORF">SAMN02982985_03752</name>
</gene>
<dbReference type="InterPro" id="IPR036188">
    <property type="entry name" value="FAD/NAD-bd_sf"/>
</dbReference>
<dbReference type="GO" id="GO:0055130">
    <property type="term" value="P:D-alanine catabolic process"/>
    <property type="evidence" value="ECO:0007669"/>
    <property type="project" value="TreeGrafter"/>
</dbReference>
<dbReference type="SUPFAM" id="SSF54373">
    <property type="entry name" value="FAD-linked reductases, C-terminal domain"/>
    <property type="match status" value="1"/>
</dbReference>
<sequence>MRQQVIVIGGGVIGLSTAWWLLEAGYRVTLLEREAKVAGAASFSNGGQLSYRYVAPLADAGVPLKALLWLTQRDGPLRFRPEADLRQWRWLAQFLRNCNAGSNRRTTATLLRLGELSRQAMAQLAPTVPPSAFAWRDAGKLVVYRSPKVFATAVARADQERAAQADQATPPGQPARAAQHWPQVLTPAEAVAREPALATLQAELAGGIFTAGEAVADCHAFCLALERRLHAHPGFLGVLQAEAYGFHREHGKISALSTSAGWLAADQFVLAAGVQSRDLAATAELYLPLYPLKGYSLSAPIRSRDRAPEVSVTDFERKVLYARIGGQLRVAAMVDLVGEDHRVDPGRIAGLTRLAREAMPTAADYAAATPWSGLRPATPNSAPIVGATRYDNLWLNVGHGPLGFTFACGTASLLAGLMRGKNPPFALDGLTLRR</sequence>
<dbReference type="AlphaFoldDB" id="A0A1I4Q4U6"/>
<dbReference type="GO" id="GO:0008718">
    <property type="term" value="F:D-amino-acid dehydrogenase activity"/>
    <property type="evidence" value="ECO:0007669"/>
    <property type="project" value="TreeGrafter"/>
</dbReference>
<evidence type="ECO:0000256" key="3">
    <source>
        <dbReference type="SAM" id="Phobius"/>
    </source>
</evidence>
<dbReference type="STRING" id="758825.SAMN02982985_03752"/>
<feature type="transmembrane region" description="Helical" evidence="3">
    <location>
        <begin position="5"/>
        <end position="22"/>
    </location>
</feature>
<keyword evidence="3" id="KW-0472">Membrane</keyword>
<keyword evidence="3" id="KW-0812">Transmembrane</keyword>
<keyword evidence="6" id="KW-1185">Reference proteome</keyword>
<evidence type="ECO:0000313" key="5">
    <source>
        <dbReference type="EMBL" id="SFM35089.1"/>
    </source>
</evidence>